<name>A0AAD8HPJ6_9APIA</name>
<reference evidence="10" key="2">
    <citation type="submission" date="2023-05" db="EMBL/GenBank/DDBJ databases">
        <authorList>
            <person name="Schelkunov M.I."/>
        </authorList>
    </citation>
    <scope>NUCLEOTIDE SEQUENCE</scope>
    <source>
        <strain evidence="10">Hsosn_3</strain>
        <tissue evidence="10">Leaf</tissue>
    </source>
</reference>
<keyword evidence="6" id="KW-0560">Oxidoreductase</keyword>
<dbReference type="Pfam" id="PF22366">
    <property type="entry name" value="NDH2_C"/>
    <property type="match status" value="1"/>
</dbReference>
<keyword evidence="11" id="KW-1185">Reference proteome</keyword>
<evidence type="ECO:0000313" key="11">
    <source>
        <dbReference type="Proteomes" id="UP001237642"/>
    </source>
</evidence>
<comment type="cofactor">
    <cofactor evidence="1">
        <name>FAD</name>
        <dbReference type="ChEBI" id="CHEBI:57692"/>
    </cofactor>
</comment>
<dbReference type="PANTHER" id="PTHR43706:SF13">
    <property type="entry name" value="NADH DEHYDROGENASE-RELATED"/>
    <property type="match status" value="1"/>
</dbReference>
<dbReference type="InterPro" id="IPR054585">
    <property type="entry name" value="NDH2-like_C"/>
</dbReference>
<feature type="domain" description="External alternative NADH-ubiquinone oxidoreductase-like C-terminal" evidence="9">
    <location>
        <begin position="32"/>
        <end position="86"/>
    </location>
</feature>
<keyword evidence="7" id="KW-0520">NAD</keyword>
<comment type="catalytic activity">
    <reaction evidence="8">
        <text>a quinone + NADH + H(+) = a quinol + NAD(+)</text>
        <dbReference type="Rhea" id="RHEA:46160"/>
        <dbReference type="ChEBI" id="CHEBI:15378"/>
        <dbReference type="ChEBI" id="CHEBI:24646"/>
        <dbReference type="ChEBI" id="CHEBI:57540"/>
        <dbReference type="ChEBI" id="CHEBI:57945"/>
        <dbReference type="ChEBI" id="CHEBI:132124"/>
        <dbReference type="EC" id="1.6.5.9"/>
    </reaction>
</comment>
<dbReference type="AlphaFoldDB" id="A0AAD8HPJ6"/>
<evidence type="ECO:0000256" key="8">
    <source>
        <dbReference type="ARBA" id="ARBA00047599"/>
    </source>
</evidence>
<comment type="similarity">
    <text evidence="2">Belongs to the NADH dehydrogenase family.</text>
</comment>
<gene>
    <name evidence="10" type="ORF">POM88_037122</name>
</gene>
<evidence type="ECO:0000256" key="7">
    <source>
        <dbReference type="ARBA" id="ARBA00023027"/>
    </source>
</evidence>
<evidence type="ECO:0000313" key="10">
    <source>
        <dbReference type="EMBL" id="KAK1371030.1"/>
    </source>
</evidence>
<evidence type="ECO:0000256" key="6">
    <source>
        <dbReference type="ARBA" id="ARBA00023002"/>
    </source>
</evidence>
<evidence type="ECO:0000256" key="1">
    <source>
        <dbReference type="ARBA" id="ARBA00001974"/>
    </source>
</evidence>
<dbReference type="Proteomes" id="UP001237642">
    <property type="component" value="Unassembled WGS sequence"/>
</dbReference>
<sequence length="107" mass="11903">MANLLNVIAKAGRGRAYAAQQIQLGDSFVYKHLGSMATVGRYKAFVDLRQSKATKGLSMAEFVSWIIWRSAYLTRLVSWRNRLSIMPVPLSPYPSPPVPFTPSANDT</sequence>
<dbReference type="Gene3D" id="3.50.50.100">
    <property type="match status" value="1"/>
</dbReference>
<reference evidence="10" key="1">
    <citation type="submission" date="2023-02" db="EMBL/GenBank/DDBJ databases">
        <title>Genome of toxic invasive species Heracleum sosnowskyi carries increased number of genes despite the absence of recent whole-genome duplications.</title>
        <authorList>
            <person name="Schelkunov M."/>
            <person name="Shtratnikova V."/>
            <person name="Makarenko M."/>
            <person name="Klepikova A."/>
            <person name="Omelchenko D."/>
            <person name="Novikova G."/>
            <person name="Obukhova E."/>
            <person name="Bogdanov V."/>
            <person name="Penin A."/>
            <person name="Logacheva M."/>
        </authorList>
    </citation>
    <scope>NUCLEOTIDE SEQUENCE</scope>
    <source>
        <strain evidence="10">Hsosn_3</strain>
        <tissue evidence="10">Leaf</tissue>
    </source>
</reference>
<evidence type="ECO:0000256" key="2">
    <source>
        <dbReference type="ARBA" id="ARBA00005272"/>
    </source>
</evidence>
<comment type="caution">
    <text evidence="10">The sequence shown here is derived from an EMBL/GenBank/DDBJ whole genome shotgun (WGS) entry which is preliminary data.</text>
</comment>
<dbReference type="InterPro" id="IPR045024">
    <property type="entry name" value="NDH-2"/>
</dbReference>
<accession>A0AAD8HPJ6</accession>
<evidence type="ECO:0000256" key="4">
    <source>
        <dbReference type="ARBA" id="ARBA00022630"/>
    </source>
</evidence>
<evidence type="ECO:0000256" key="3">
    <source>
        <dbReference type="ARBA" id="ARBA00012637"/>
    </source>
</evidence>
<proteinExistence type="inferred from homology"/>
<evidence type="ECO:0000256" key="5">
    <source>
        <dbReference type="ARBA" id="ARBA00022827"/>
    </source>
</evidence>
<dbReference type="PANTHER" id="PTHR43706">
    <property type="entry name" value="NADH DEHYDROGENASE"/>
    <property type="match status" value="1"/>
</dbReference>
<dbReference type="EC" id="1.6.5.9" evidence="3"/>
<organism evidence="10 11">
    <name type="scientific">Heracleum sosnowskyi</name>
    <dbReference type="NCBI Taxonomy" id="360622"/>
    <lineage>
        <taxon>Eukaryota</taxon>
        <taxon>Viridiplantae</taxon>
        <taxon>Streptophyta</taxon>
        <taxon>Embryophyta</taxon>
        <taxon>Tracheophyta</taxon>
        <taxon>Spermatophyta</taxon>
        <taxon>Magnoliopsida</taxon>
        <taxon>eudicotyledons</taxon>
        <taxon>Gunneridae</taxon>
        <taxon>Pentapetalae</taxon>
        <taxon>asterids</taxon>
        <taxon>campanulids</taxon>
        <taxon>Apiales</taxon>
        <taxon>Apiaceae</taxon>
        <taxon>Apioideae</taxon>
        <taxon>apioid superclade</taxon>
        <taxon>Tordylieae</taxon>
        <taxon>Tordyliinae</taxon>
        <taxon>Heracleum</taxon>
    </lineage>
</organism>
<keyword evidence="5" id="KW-0274">FAD</keyword>
<evidence type="ECO:0000259" key="9">
    <source>
        <dbReference type="Pfam" id="PF22366"/>
    </source>
</evidence>
<dbReference type="GO" id="GO:0005739">
    <property type="term" value="C:mitochondrion"/>
    <property type="evidence" value="ECO:0007669"/>
    <property type="project" value="TreeGrafter"/>
</dbReference>
<dbReference type="GO" id="GO:0050136">
    <property type="term" value="F:NADH dehydrogenase (quinone) (non-electrogenic) activity"/>
    <property type="evidence" value="ECO:0007669"/>
    <property type="project" value="UniProtKB-EC"/>
</dbReference>
<protein>
    <recommendedName>
        <fullName evidence="3">NADH:ubiquinone reductase (non-electrogenic)</fullName>
        <ecNumber evidence="3">1.6.5.9</ecNumber>
    </recommendedName>
</protein>
<keyword evidence="4" id="KW-0285">Flavoprotein</keyword>
<dbReference type="EMBL" id="JAUIZM010000008">
    <property type="protein sequence ID" value="KAK1371030.1"/>
    <property type="molecule type" value="Genomic_DNA"/>
</dbReference>